<feature type="transmembrane region" description="Helical" evidence="7">
    <location>
        <begin position="273"/>
        <end position="292"/>
    </location>
</feature>
<keyword evidence="5 7" id="KW-1133">Transmembrane helix</keyword>
<proteinExistence type="predicted"/>
<dbReference type="AlphaFoldDB" id="A0A0F4TZZ0"/>
<keyword evidence="2" id="KW-0813">Transport</keyword>
<feature type="transmembrane region" description="Helical" evidence="7">
    <location>
        <begin position="106"/>
        <end position="123"/>
    </location>
</feature>
<reference evidence="9 10" key="1">
    <citation type="submission" date="2015-03" db="EMBL/GenBank/DDBJ databases">
        <title>Comparative genomics of Pseudomonas insights into diversity of traits involved in vanlence and defense.</title>
        <authorList>
            <person name="Qin Y."/>
        </authorList>
    </citation>
    <scope>NUCLEOTIDE SEQUENCE [LARGE SCALE GENOMIC DNA]</scope>
    <source>
        <strain evidence="9 10">C8</strain>
    </source>
</reference>
<gene>
    <name evidence="9" type="ORF">VC35_02595</name>
</gene>
<dbReference type="InterPro" id="IPR036259">
    <property type="entry name" value="MFS_trans_sf"/>
</dbReference>
<dbReference type="PANTHER" id="PTHR23517">
    <property type="entry name" value="RESISTANCE PROTEIN MDTM, PUTATIVE-RELATED-RELATED"/>
    <property type="match status" value="1"/>
</dbReference>
<evidence type="ECO:0000256" key="3">
    <source>
        <dbReference type="ARBA" id="ARBA00022475"/>
    </source>
</evidence>
<dbReference type="InterPro" id="IPR011701">
    <property type="entry name" value="MFS"/>
</dbReference>
<dbReference type="RefSeq" id="WP_046037610.1">
    <property type="nucleotide sequence ID" value="NZ_LACC01000004.1"/>
</dbReference>
<dbReference type="PANTHER" id="PTHR23517:SF13">
    <property type="entry name" value="MAJOR FACILITATOR SUPERFAMILY MFS_1"/>
    <property type="match status" value="1"/>
</dbReference>
<dbReference type="GO" id="GO:0022857">
    <property type="term" value="F:transmembrane transporter activity"/>
    <property type="evidence" value="ECO:0007669"/>
    <property type="project" value="InterPro"/>
</dbReference>
<evidence type="ECO:0000259" key="8">
    <source>
        <dbReference type="PROSITE" id="PS50850"/>
    </source>
</evidence>
<evidence type="ECO:0000313" key="9">
    <source>
        <dbReference type="EMBL" id="KJZ49993.1"/>
    </source>
</evidence>
<dbReference type="EMBL" id="LACC01000004">
    <property type="protein sequence ID" value="KJZ49993.1"/>
    <property type="molecule type" value="Genomic_DNA"/>
</dbReference>
<feature type="transmembrane region" description="Helical" evidence="7">
    <location>
        <begin position="162"/>
        <end position="179"/>
    </location>
</feature>
<feature type="transmembrane region" description="Helical" evidence="7">
    <location>
        <begin position="334"/>
        <end position="353"/>
    </location>
</feature>
<feature type="transmembrane region" description="Helical" evidence="7">
    <location>
        <begin position="135"/>
        <end position="156"/>
    </location>
</feature>
<feature type="transmembrane region" description="Helical" evidence="7">
    <location>
        <begin position="241"/>
        <end position="261"/>
    </location>
</feature>
<evidence type="ECO:0000256" key="1">
    <source>
        <dbReference type="ARBA" id="ARBA00004651"/>
    </source>
</evidence>
<organism evidence="9 10">
    <name type="scientific">Pseudomonas fluorescens</name>
    <dbReference type="NCBI Taxonomy" id="294"/>
    <lineage>
        <taxon>Bacteria</taxon>
        <taxon>Pseudomonadati</taxon>
        <taxon>Pseudomonadota</taxon>
        <taxon>Gammaproteobacteria</taxon>
        <taxon>Pseudomonadales</taxon>
        <taxon>Pseudomonadaceae</taxon>
        <taxon>Pseudomonas</taxon>
    </lineage>
</organism>
<dbReference type="GO" id="GO:0005886">
    <property type="term" value="C:plasma membrane"/>
    <property type="evidence" value="ECO:0007669"/>
    <property type="project" value="UniProtKB-SubCell"/>
</dbReference>
<dbReference type="PROSITE" id="PS50850">
    <property type="entry name" value="MFS"/>
    <property type="match status" value="1"/>
</dbReference>
<evidence type="ECO:0000256" key="6">
    <source>
        <dbReference type="ARBA" id="ARBA00023136"/>
    </source>
</evidence>
<evidence type="ECO:0000313" key="10">
    <source>
        <dbReference type="Proteomes" id="UP000033588"/>
    </source>
</evidence>
<dbReference type="Gene3D" id="1.20.1250.20">
    <property type="entry name" value="MFS general substrate transporter like domains"/>
    <property type="match status" value="1"/>
</dbReference>
<dbReference type="OrthoDB" id="7283458at2"/>
<evidence type="ECO:0000256" key="5">
    <source>
        <dbReference type="ARBA" id="ARBA00022989"/>
    </source>
</evidence>
<feature type="transmembrane region" description="Helical" evidence="7">
    <location>
        <begin position="76"/>
        <end position="94"/>
    </location>
</feature>
<feature type="transmembrane region" description="Helical" evidence="7">
    <location>
        <begin position="209"/>
        <end position="229"/>
    </location>
</feature>
<name>A0A0F4TZZ0_PSEFL</name>
<feature type="transmembrane region" description="Helical" evidence="7">
    <location>
        <begin position="42"/>
        <end position="64"/>
    </location>
</feature>
<dbReference type="InterPro" id="IPR050171">
    <property type="entry name" value="MFS_Transporters"/>
</dbReference>
<dbReference type="PATRIC" id="fig|294.132.peg.4528"/>
<keyword evidence="3" id="KW-1003">Cell membrane</keyword>
<sequence>MSSSHSNRASLWFLAVTLLSFLAASTAPTPLYHLYQEQMQFSAATLTLIFGVYALSLLAALLTVGSLSDYLGRKPVIFTAVLLNILAMLLFIYADSVAWLISARVLQGFATGMATAVLSATLLDTDRQQGPLVNSVAPLLGMALGGMGCGLLAEFAPAPLHLTYWLLLVLFAMQAVFVWRLPESVTRQSGAWASLRPTLHVPVQARATLWRVLPLNTATWALGGFYASLAPSLVRTATGSTSNLIGGATVAALTVTGALMIYTLRNQAATKALQLGASSLPAGVVLILLGVHSASLPLFFLGTLVAGCGFGAGFLGAVRSLVPLALPHERAGLMSAYYALSYLAFCLPALLAGNLARTFGLVATTDGYCAVLMVLALSAMAGLLRSRSVRACEANR</sequence>
<dbReference type="Proteomes" id="UP000033588">
    <property type="component" value="Unassembled WGS sequence"/>
</dbReference>
<evidence type="ECO:0000256" key="2">
    <source>
        <dbReference type="ARBA" id="ARBA00022448"/>
    </source>
</evidence>
<dbReference type="SUPFAM" id="SSF103473">
    <property type="entry name" value="MFS general substrate transporter"/>
    <property type="match status" value="1"/>
</dbReference>
<dbReference type="InterPro" id="IPR020846">
    <property type="entry name" value="MFS_dom"/>
</dbReference>
<feature type="transmembrane region" description="Helical" evidence="7">
    <location>
        <begin position="298"/>
        <end position="322"/>
    </location>
</feature>
<keyword evidence="4 7" id="KW-0812">Transmembrane</keyword>
<comment type="caution">
    <text evidence="9">The sequence shown here is derived from an EMBL/GenBank/DDBJ whole genome shotgun (WGS) entry which is preliminary data.</text>
</comment>
<evidence type="ECO:0000256" key="7">
    <source>
        <dbReference type="SAM" id="Phobius"/>
    </source>
</evidence>
<protein>
    <submittedName>
        <fullName evidence="9">MFS transporter</fullName>
    </submittedName>
</protein>
<feature type="transmembrane region" description="Helical" evidence="7">
    <location>
        <begin position="359"/>
        <end position="384"/>
    </location>
</feature>
<evidence type="ECO:0000256" key="4">
    <source>
        <dbReference type="ARBA" id="ARBA00022692"/>
    </source>
</evidence>
<dbReference type="Pfam" id="PF07690">
    <property type="entry name" value="MFS_1"/>
    <property type="match status" value="1"/>
</dbReference>
<keyword evidence="6 7" id="KW-0472">Membrane</keyword>
<feature type="domain" description="Major facilitator superfamily (MFS) profile" evidence="8">
    <location>
        <begin position="9"/>
        <end position="396"/>
    </location>
</feature>
<comment type="subcellular location">
    <subcellularLocation>
        <location evidence="1">Cell membrane</location>
        <topology evidence="1">Multi-pass membrane protein</topology>
    </subcellularLocation>
</comment>
<accession>A0A0F4TZZ0</accession>